<evidence type="ECO:0000313" key="3">
    <source>
        <dbReference type="Proteomes" id="UP001152484"/>
    </source>
</evidence>
<name>A0A9P0Z1Z2_CUSEU</name>
<proteinExistence type="predicted"/>
<dbReference type="Proteomes" id="UP001152484">
    <property type="component" value="Unassembled WGS sequence"/>
</dbReference>
<feature type="region of interest" description="Disordered" evidence="1">
    <location>
        <begin position="29"/>
        <end position="56"/>
    </location>
</feature>
<reference evidence="2" key="1">
    <citation type="submission" date="2022-07" db="EMBL/GenBank/DDBJ databases">
        <authorList>
            <person name="Macas J."/>
            <person name="Novak P."/>
            <person name="Neumann P."/>
        </authorList>
    </citation>
    <scope>NUCLEOTIDE SEQUENCE</scope>
</reference>
<accession>A0A9P0Z1Z2</accession>
<dbReference type="EMBL" id="CAMAPE010000016">
    <property type="protein sequence ID" value="CAH9083137.1"/>
    <property type="molecule type" value="Genomic_DNA"/>
</dbReference>
<sequence length="106" mass="12251">MFDWNQTPNLLFLGATRLDNVLRASRYLPLTPHSNSRDKGKRRAAQEKESKRGRRFWPQGELPVRWPSFSTYISSFAHPKETCEVPAETSRKEESIGVRFEENGAV</sequence>
<feature type="region of interest" description="Disordered" evidence="1">
    <location>
        <begin position="84"/>
        <end position="106"/>
    </location>
</feature>
<comment type="caution">
    <text evidence="2">The sequence shown here is derived from an EMBL/GenBank/DDBJ whole genome shotgun (WGS) entry which is preliminary data.</text>
</comment>
<gene>
    <name evidence="2" type="ORF">CEURO_LOCUS8544</name>
</gene>
<evidence type="ECO:0000256" key="1">
    <source>
        <dbReference type="SAM" id="MobiDB-lite"/>
    </source>
</evidence>
<evidence type="ECO:0000313" key="2">
    <source>
        <dbReference type="EMBL" id="CAH9083137.1"/>
    </source>
</evidence>
<dbReference type="AlphaFoldDB" id="A0A9P0Z1Z2"/>
<protein>
    <submittedName>
        <fullName evidence="2">Uncharacterized protein</fullName>
    </submittedName>
</protein>
<organism evidence="2 3">
    <name type="scientific">Cuscuta europaea</name>
    <name type="common">European dodder</name>
    <dbReference type="NCBI Taxonomy" id="41803"/>
    <lineage>
        <taxon>Eukaryota</taxon>
        <taxon>Viridiplantae</taxon>
        <taxon>Streptophyta</taxon>
        <taxon>Embryophyta</taxon>
        <taxon>Tracheophyta</taxon>
        <taxon>Spermatophyta</taxon>
        <taxon>Magnoliopsida</taxon>
        <taxon>eudicotyledons</taxon>
        <taxon>Gunneridae</taxon>
        <taxon>Pentapetalae</taxon>
        <taxon>asterids</taxon>
        <taxon>lamiids</taxon>
        <taxon>Solanales</taxon>
        <taxon>Convolvulaceae</taxon>
        <taxon>Cuscuteae</taxon>
        <taxon>Cuscuta</taxon>
        <taxon>Cuscuta subgen. Cuscuta</taxon>
    </lineage>
</organism>
<keyword evidence="3" id="KW-1185">Reference proteome</keyword>